<evidence type="ECO:0000313" key="3">
    <source>
        <dbReference type="Proteomes" id="UP001341840"/>
    </source>
</evidence>
<dbReference type="EMBL" id="JASCZI010060582">
    <property type="protein sequence ID" value="MED6134253.1"/>
    <property type="molecule type" value="Genomic_DNA"/>
</dbReference>
<evidence type="ECO:0000313" key="2">
    <source>
        <dbReference type="EMBL" id="MED6134253.1"/>
    </source>
</evidence>
<feature type="transmembrane region" description="Helical" evidence="1">
    <location>
        <begin position="52"/>
        <end position="73"/>
    </location>
</feature>
<keyword evidence="1" id="KW-0812">Transmembrane</keyword>
<evidence type="ECO:0000256" key="1">
    <source>
        <dbReference type="SAM" id="Phobius"/>
    </source>
</evidence>
<reference evidence="2 3" key="1">
    <citation type="journal article" date="2023" name="Plants (Basel)">
        <title>Bridging the Gap: Combining Genomics and Transcriptomics Approaches to Understand Stylosanthes scabra, an Orphan Legume from the Brazilian Caatinga.</title>
        <authorList>
            <person name="Ferreira-Neto J.R.C."/>
            <person name="da Silva M.D."/>
            <person name="Binneck E."/>
            <person name="de Melo N.F."/>
            <person name="da Silva R.H."/>
            <person name="de Melo A.L.T.M."/>
            <person name="Pandolfi V."/>
            <person name="Bustamante F.O."/>
            <person name="Brasileiro-Vidal A.C."/>
            <person name="Benko-Iseppon A.M."/>
        </authorList>
    </citation>
    <scope>NUCLEOTIDE SEQUENCE [LARGE SCALE GENOMIC DNA]</scope>
    <source>
        <tissue evidence="2">Leaves</tissue>
    </source>
</reference>
<keyword evidence="1" id="KW-1133">Transmembrane helix</keyword>
<protein>
    <submittedName>
        <fullName evidence="2">Uncharacterized protein</fullName>
    </submittedName>
</protein>
<sequence>MFSKTFPETLAENTSSFLPNQWRLRHLHRRRGGAARFISATPSICVCVPSSVVAFAFLSVCVYNLPLLTLFIIHSRSCSLFERERIEASKHWNPSVCVIMKIDDSNNNAISRLWPLLVALLK</sequence>
<dbReference type="Proteomes" id="UP001341840">
    <property type="component" value="Unassembled WGS sequence"/>
</dbReference>
<comment type="caution">
    <text evidence="2">The sequence shown here is derived from an EMBL/GenBank/DDBJ whole genome shotgun (WGS) entry which is preliminary data.</text>
</comment>
<accession>A0ABU6SE26</accession>
<gene>
    <name evidence="2" type="ORF">PIB30_035217</name>
</gene>
<keyword evidence="1" id="KW-0472">Membrane</keyword>
<keyword evidence="3" id="KW-1185">Reference proteome</keyword>
<name>A0ABU6SE26_9FABA</name>
<proteinExistence type="predicted"/>
<organism evidence="2 3">
    <name type="scientific">Stylosanthes scabra</name>
    <dbReference type="NCBI Taxonomy" id="79078"/>
    <lineage>
        <taxon>Eukaryota</taxon>
        <taxon>Viridiplantae</taxon>
        <taxon>Streptophyta</taxon>
        <taxon>Embryophyta</taxon>
        <taxon>Tracheophyta</taxon>
        <taxon>Spermatophyta</taxon>
        <taxon>Magnoliopsida</taxon>
        <taxon>eudicotyledons</taxon>
        <taxon>Gunneridae</taxon>
        <taxon>Pentapetalae</taxon>
        <taxon>rosids</taxon>
        <taxon>fabids</taxon>
        <taxon>Fabales</taxon>
        <taxon>Fabaceae</taxon>
        <taxon>Papilionoideae</taxon>
        <taxon>50 kb inversion clade</taxon>
        <taxon>dalbergioids sensu lato</taxon>
        <taxon>Dalbergieae</taxon>
        <taxon>Pterocarpus clade</taxon>
        <taxon>Stylosanthes</taxon>
    </lineage>
</organism>